<proteinExistence type="predicted"/>
<keyword evidence="2" id="KW-1133">Transmembrane helix</keyword>
<dbReference type="AlphaFoldDB" id="A0AAU2H261"/>
<accession>A0AAU2H261</accession>
<protein>
    <submittedName>
        <fullName evidence="3">Uncharacterized protein</fullName>
    </submittedName>
</protein>
<feature type="transmembrane region" description="Helical" evidence="2">
    <location>
        <begin position="203"/>
        <end position="221"/>
    </location>
</feature>
<dbReference type="EMBL" id="CP108253">
    <property type="protein sequence ID" value="WTU42271.1"/>
    <property type="molecule type" value="Genomic_DNA"/>
</dbReference>
<evidence type="ECO:0000256" key="2">
    <source>
        <dbReference type="SAM" id="Phobius"/>
    </source>
</evidence>
<keyword evidence="2" id="KW-0812">Transmembrane</keyword>
<keyword evidence="2" id="KW-0472">Membrane</keyword>
<organism evidence="3">
    <name type="scientific">Streptomyces sp. NBC_00060</name>
    <dbReference type="NCBI Taxonomy" id="2975636"/>
    <lineage>
        <taxon>Bacteria</taxon>
        <taxon>Bacillati</taxon>
        <taxon>Actinomycetota</taxon>
        <taxon>Actinomycetes</taxon>
        <taxon>Kitasatosporales</taxon>
        <taxon>Streptomycetaceae</taxon>
        <taxon>Streptomyces</taxon>
    </lineage>
</organism>
<evidence type="ECO:0000256" key="1">
    <source>
        <dbReference type="SAM" id="MobiDB-lite"/>
    </source>
</evidence>
<evidence type="ECO:0000313" key="3">
    <source>
        <dbReference type="EMBL" id="WTU42271.1"/>
    </source>
</evidence>
<feature type="region of interest" description="Disordered" evidence="1">
    <location>
        <begin position="228"/>
        <end position="275"/>
    </location>
</feature>
<feature type="transmembrane region" description="Helical" evidence="2">
    <location>
        <begin position="137"/>
        <end position="156"/>
    </location>
</feature>
<reference evidence="3" key="1">
    <citation type="submission" date="2022-10" db="EMBL/GenBank/DDBJ databases">
        <title>The complete genomes of actinobacterial strains from the NBC collection.</title>
        <authorList>
            <person name="Joergensen T.S."/>
            <person name="Alvarez Arevalo M."/>
            <person name="Sterndorff E.B."/>
            <person name="Faurdal D."/>
            <person name="Vuksanovic O."/>
            <person name="Mourched A.-S."/>
            <person name="Charusanti P."/>
            <person name="Shaw S."/>
            <person name="Blin K."/>
            <person name="Weber T."/>
        </authorList>
    </citation>
    <scope>NUCLEOTIDE SEQUENCE</scope>
    <source>
        <strain evidence="3">NBC_00060</strain>
    </source>
</reference>
<sequence length="366" mass="39452">MSEGFNGSMARKVSRELSGRMIRQDQVERLVEVVEREFPSSSERKFSIANEDGVFTDASLDTVMAAAGRPTVVDNLTISDRVGEKVFVFEAKPGRIKFTAEGGEQHFPVGFCEEVQAILRTRTIRLRRLLPARMRRITDWCLPVEAVLAAIAILIASVTAGWPTALSVTCVSALVLLTTWVARRRFSTYILLKDDAREPWKRTEKLALVGLTVPIIVALIVNGPDWVKGDGPPATPKSGSTGHSSDSSDGLGSRAATPGLSRDSERSPLTKVTVEPAVGSAGEPFSLTGKGFEPDAEVWVSLMAGPGTTLSWHKAERHLVRANSKGEIGPEKINVGRSVCCSGGTIRVVVVPEGKTAAAETTYKLK</sequence>
<feature type="transmembrane region" description="Helical" evidence="2">
    <location>
        <begin position="162"/>
        <end position="182"/>
    </location>
</feature>
<feature type="compositionally biased region" description="Low complexity" evidence="1">
    <location>
        <begin position="238"/>
        <end position="253"/>
    </location>
</feature>
<gene>
    <name evidence="3" type="ORF">OHV25_23175</name>
</gene>
<name>A0AAU2H261_9ACTN</name>